<reference evidence="3 12" key="6">
    <citation type="submission" date="2020-02" db="EMBL/GenBank/DDBJ databases">
        <title>Whole genome shot-gun sequencing of clinical Carbapenem resistant A. baumannii.</title>
        <authorList>
            <person name="Veeraraghavan B."/>
            <person name="Mathur P."/>
            <person name="Vijayakumar S."/>
            <person name="Vasudevan K."/>
            <person name="Lincy M."/>
            <person name="Kirubananthan A."/>
        </authorList>
    </citation>
    <scope>NUCLEOTIDE SEQUENCE [LARGE SCALE GENOMIC DNA]</scope>
    <source>
        <strain evidence="3 12">SP816</strain>
    </source>
</reference>
<reference evidence="7 11" key="5">
    <citation type="submission" date="2018-12" db="EMBL/GenBank/DDBJ databases">
        <title>Draft Genome Sequences Human Pathogenic Acinetobacter baumannii Strains.</title>
        <authorList>
            <person name="Madhi M."/>
            <person name="Ronco T."/>
            <person name="Olsen R.H."/>
            <person name="Hassani A."/>
        </authorList>
    </citation>
    <scope>NUCLEOTIDE SEQUENCE [LARGE SCALE GENOMIC DNA]</scope>
    <source>
        <strain evidence="7 11">AB3</strain>
    </source>
</reference>
<dbReference type="EMBL" id="RXLU01000071">
    <property type="protein sequence ID" value="RTQ76323.1"/>
    <property type="molecule type" value="Genomic_DNA"/>
</dbReference>
<evidence type="ECO:0000313" key="7">
    <source>
        <dbReference type="EMBL" id="RTQ76323.1"/>
    </source>
</evidence>
<evidence type="ECO:0000313" key="11">
    <source>
        <dbReference type="Proteomes" id="UP000268239"/>
    </source>
</evidence>
<evidence type="ECO:0000313" key="4">
    <source>
        <dbReference type="EMBL" id="OWK65271.1"/>
    </source>
</evidence>
<dbReference type="Proteomes" id="UP000076296">
    <property type="component" value="Unassembled WGS sequence"/>
</dbReference>
<reference evidence="2 8" key="2">
    <citation type="submission" date="2016-01" db="EMBL/GenBank/DDBJ databases">
        <title>Draft sequences of Acinetobacter baumannii isolates from wounded military personnel.</title>
        <authorList>
            <person name="Arivett B.A."/>
            <person name="Fiester S.E."/>
            <person name="Ream D.C."/>
            <person name="Actis L.A."/>
        </authorList>
    </citation>
    <scope>NUCLEOTIDE SEQUENCE [LARGE SCALE GENOMIC DNA]</scope>
    <source>
        <strain evidence="2 8">AB2828</strain>
    </source>
</reference>
<organism evidence="4 9">
    <name type="scientific">Acinetobacter baumannii</name>
    <dbReference type="NCBI Taxonomy" id="470"/>
    <lineage>
        <taxon>Bacteria</taxon>
        <taxon>Pseudomonadati</taxon>
        <taxon>Pseudomonadota</taxon>
        <taxon>Gammaproteobacteria</taxon>
        <taxon>Moraxellales</taxon>
        <taxon>Moraxellaceae</taxon>
        <taxon>Acinetobacter</taxon>
        <taxon>Acinetobacter calcoaceticus/baumannii complex</taxon>
    </lineage>
</organism>
<reference evidence="1" key="1">
    <citation type="submission" date="2015-09" db="EMBL/GenBank/DDBJ databases">
        <title>Conjugative plasmids carrying the sulphonamide resistance gene sul2.</title>
        <authorList>
            <person name="Hamidian M."/>
            <person name="Holt K.E."/>
            <person name="Pickard D."/>
            <person name="Hall R.M."/>
        </authorList>
    </citation>
    <scope>NUCLEOTIDE SEQUENCE</scope>
    <source>
        <strain evidence="1">D4</strain>
        <plasmid evidence="1">pD4</plasmid>
    </source>
</reference>
<evidence type="ECO:0000313" key="5">
    <source>
        <dbReference type="EMBL" id="PHQ01547.1"/>
    </source>
</evidence>
<dbReference type="EMBL" id="JAAGTY010000015">
    <property type="protein sequence ID" value="NDW42194.1"/>
    <property type="molecule type" value="Genomic_DNA"/>
</dbReference>
<geneLocation type="plasmid" evidence="1">
    <name>pD4</name>
</geneLocation>
<evidence type="ECO:0000313" key="2">
    <source>
        <dbReference type="EMBL" id="KZA13987.1"/>
    </source>
</evidence>
<dbReference type="EMBL" id="LRDT01000038">
    <property type="protein sequence ID" value="KZA13987.1"/>
    <property type="molecule type" value="Genomic_DNA"/>
</dbReference>
<dbReference type="Proteomes" id="UP000197394">
    <property type="component" value="Unassembled WGS sequence"/>
</dbReference>
<evidence type="ECO:0000313" key="9">
    <source>
        <dbReference type="Proteomes" id="UP000197394"/>
    </source>
</evidence>
<proteinExistence type="predicted"/>
<evidence type="ECO:0000313" key="8">
    <source>
        <dbReference type="Proteomes" id="UP000076296"/>
    </source>
</evidence>
<sequence>MSNSSESKNDFQNGQVENYLAKVYPDLPPKDIGYMAATMAATIEAEARFMRKWKSDAPTAEEFKRRIPFLEYLFELPEGSRPPRGKCRKM</sequence>
<dbReference type="AlphaFoldDB" id="A0A090BEM5"/>
<dbReference type="Proteomes" id="UP000223291">
    <property type="component" value="Unassembled WGS sequence"/>
</dbReference>
<dbReference type="Proteomes" id="UP000664966">
    <property type="component" value="Plasmid p1KSK6"/>
</dbReference>
<dbReference type="Proteomes" id="UP000268239">
    <property type="component" value="Unassembled WGS sequence"/>
</dbReference>
<name>A0A090BEM5_ACIBA</name>
<evidence type="ECO:0000313" key="12">
    <source>
        <dbReference type="Proteomes" id="UP000470018"/>
    </source>
</evidence>
<gene>
    <name evidence="4" type="ORF">CBE85_17360</name>
    <name evidence="5" type="ORF">CPI82_17015</name>
    <name evidence="7" type="ORF">EJ062_12635</name>
    <name evidence="3" type="ORF">G3N53_14045</name>
    <name evidence="6" type="ORF">J6E47_20480</name>
    <name evidence="2" type="ORF">LV35_02978</name>
</gene>
<evidence type="ECO:0000313" key="3">
    <source>
        <dbReference type="EMBL" id="NDW42194.1"/>
    </source>
</evidence>
<accession>A0A090BEM5</accession>
<protein>
    <submittedName>
        <fullName evidence="4">Uncharacterized protein</fullName>
    </submittedName>
</protein>
<dbReference type="PATRIC" id="fig|470.1401.peg.2994"/>
<dbReference type="Proteomes" id="UP000470018">
    <property type="component" value="Unassembled WGS sequence"/>
</dbReference>
<reference evidence="5 10" key="4">
    <citation type="submission" date="2017-09" db="EMBL/GenBank/DDBJ databases">
        <title>Draft genome of Acinetobacter baumannii strain I43, a mercury resistant bacteria.</title>
        <authorList>
            <person name="Siqueira K.A."/>
            <person name="Mello I.S."/>
            <person name="Mendes T.A."/>
            <person name="Soares M.A."/>
        </authorList>
    </citation>
    <scope>NUCLEOTIDE SEQUENCE [LARGE SCALE GENOMIC DNA]</scope>
    <source>
        <strain evidence="5 10">I43</strain>
    </source>
</reference>
<dbReference type="EMBL" id="CP072271">
    <property type="protein sequence ID" value="QTK45557.1"/>
    <property type="molecule type" value="Genomic_DNA"/>
</dbReference>
<reference evidence="4 9" key="3">
    <citation type="submission" date="2017-05" db="EMBL/GenBank/DDBJ databases">
        <title>Draft genome sequence of MDR A. baumannii AB360.</title>
        <authorList>
            <person name="Wareham D.W."/>
            <person name="Bean D.C."/>
        </authorList>
    </citation>
    <scope>NUCLEOTIDE SEQUENCE [LARGE SCALE GENOMIC DNA]</scope>
    <source>
        <strain evidence="4 9">AB360</strain>
    </source>
</reference>
<dbReference type="EMBL" id="KT779035">
    <property type="protein sequence ID" value="ALG88287.1"/>
    <property type="molecule type" value="Genomic_DNA"/>
</dbReference>
<keyword evidence="1" id="KW-0614">Plasmid</keyword>
<dbReference type="EMBL" id="NGKM01000024">
    <property type="protein sequence ID" value="OWK65271.1"/>
    <property type="molecule type" value="Genomic_DNA"/>
</dbReference>
<evidence type="ECO:0000313" key="13">
    <source>
        <dbReference type="Proteomes" id="UP000664966"/>
    </source>
</evidence>
<reference evidence="6" key="7">
    <citation type="submission" date="2021-03" db="EMBL/GenBank/DDBJ databases">
        <title>Complete genome sequencing of Acinetobacter baumannii.</title>
        <authorList>
            <person name="Yadav B."/>
            <person name="Makwana N."/>
            <person name="Kharat A.S."/>
            <person name="Veeraraghavan B."/>
            <person name="Vijayakumar S."/>
            <person name="Priya M."/>
        </authorList>
    </citation>
    <scope>NUCLEOTIDE SEQUENCE</scope>
    <source>
        <strain evidence="6">KSK6</strain>
        <plasmid evidence="6">p1KSK6</plasmid>
    </source>
</reference>
<evidence type="ECO:0000313" key="10">
    <source>
        <dbReference type="Proteomes" id="UP000223291"/>
    </source>
</evidence>
<dbReference type="EMBL" id="NXDV01000016">
    <property type="protein sequence ID" value="PHQ01547.1"/>
    <property type="molecule type" value="Genomic_DNA"/>
</dbReference>
<evidence type="ECO:0000313" key="1">
    <source>
        <dbReference type="EMBL" id="ALG88287.1"/>
    </source>
</evidence>
<geneLocation type="plasmid" evidence="6 13">
    <name>p1KSK6</name>
</geneLocation>
<evidence type="ECO:0000313" key="6">
    <source>
        <dbReference type="EMBL" id="QTK45557.1"/>
    </source>
</evidence>
<dbReference type="RefSeq" id="WP_000071965.1">
    <property type="nucleotide sequence ID" value="NZ_AP014650.1"/>
</dbReference>